<dbReference type="Proteomes" id="UP000294802">
    <property type="component" value="Unassembled WGS sequence"/>
</dbReference>
<comment type="caution">
    <text evidence="3">The sequence shown here is derived from an EMBL/GenBank/DDBJ whole genome shotgun (WGS) entry which is preliminary data.</text>
</comment>
<dbReference type="SUPFAM" id="SSF88697">
    <property type="entry name" value="PUA domain-like"/>
    <property type="match status" value="2"/>
</dbReference>
<evidence type="ECO:0000313" key="3">
    <source>
        <dbReference type="EMBL" id="TDM11934.1"/>
    </source>
</evidence>
<accession>A0A4R6BVA4</accession>
<dbReference type="Gene3D" id="3.10.590.10">
    <property type="entry name" value="ph1033 like domains"/>
    <property type="match status" value="1"/>
</dbReference>
<dbReference type="Gene3D" id="3.40.50.300">
    <property type="entry name" value="P-loop containing nucleotide triphosphate hydrolases"/>
    <property type="match status" value="1"/>
</dbReference>
<sequence>MAMHVKCNFSIMALYTIKEAPMSPHYFWLNCGYNRFNHLEDLTGQISVFDSSVHFNPSEGYTAFKRARLGDKVIFYQVQNKVGLLGAGTVVKYEEPRRGKIIIHFKLEEKLQPFKKEYLERSEQLKTALYRMKEQLLNPLSEDDYAQILAVGRGEEKINRYFMMKEMENFVKGTEYTIFVRTVNGIERNGFKHYKEMQQGDRVIIYRTAPERGIYGVAEVTSGMRKLPVIQGRTDSTAVSIKYLGDIPMKTIYDLDREPMLRAQYFLTENWNESVTELTKVQYEVMLEPGEDKERVEPLKTTPYLHELIKQANRPVKPVVTSKKTFVTPSGRKYEEQPKQQQKEQTQPAQPKVIHLFMAGQMTQPYEVVKNYLNLEHDTPYYIADKTWTAGTLYGQYVEDEQIKFHPGVLTKHLDDNTLIIDDIDQLDPAALKPLLGAVIGKTVHLPFQHNNQPATIGCTHATFNIKPDFRIVGITTQTAEDIKAHYPAYLHPFIKIYQFKK</sequence>
<keyword evidence="4" id="KW-1185">Reference proteome</keyword>
<name>A0A4R6BVA4_9STAP</name>
<protein>
    <submittedName>
        <fullName evidence="3">EVE domain-containing protein</fullName>
    </submittedName>
</protein>
<dbReference type="AlphaFoldDB" id="A0A4R6BVA4"/>
<dbReference type="InterPro" id="IPR002740">
    <property type="entry name" value="EVE_domain"/>
</dbReference>
<dbReference type="Pfam" id="PF01878">
    <property type="entry name" value="EVE"/>
    <property type="match status" value="1"/>
</dbReference>
<dbReference type="InterPro" id="IPR015947">
    <property type="entry name" value="PUA-like_sf"/>
</dbReference>
<organism evidence="3 4">
    <name type="scientific">Macrococcus lamae</name>
    <dbReference type="NCBI Taxonomy" id="198484"/>
    <lineage>
        <taxon>Bacteria</taxon>
        <taxon>Bacillati</taxon>
        <taxon>Bacillota</taxon>
        <taxon>Bacilli</taxon>
        <taxon>Bacillales</taxon>
        <taxon>Staphylococcaceae</taxon>
        <taxon>Macrococcus</taxon>
    </lineage>
</organism>
<feature type="region of interest" description="Disordered" evidence="1">
    <location>
        <begin position="325"/>
        <end position="349"/>
    </location>
</feature>
<evidence type="ECO:0000256" key="1">
    <source>
        <dbReference type="SAM" id="MobiDB-lite"/>
    </source>
</evidence>
<dbReference type="OrthoDB" id="2416557at2"/>
<reference evidence="3 4" key="1">
    <citation type="submission" date="2019-01" db="EMBL/GenBank/DDBJ databases">
        <title>Draft genome sequences of the type strains of six Macrococcus species.</title>
        <authorList>
            <person name="Mazhar S."/>
            <person name="Altermann E."/>
            <person name="Hill C."/>
            <person name="Mcauliffe O."/>
        </authorList>
    </citation>
    <scope>NUCLEOTIDE SEQUENCE [LARGE SCALE GENOMIC DNA]</scope>
    <source>
        <strain evidence="3 4">CCM4815</strain>
    </source>
</reference>
<evidence type="ECO:0000259" key="2">
    <source>
        <dbReference type="Pfam" id="PF01878"/>
    </source>
</evidence>
<gene>
    <name evidence="3" type="ORF">ERX29_04905</name>
</gene>
<evidence type="ECO:0000313" key="4">
    <source>
        <dbReference type="Proteomes" id="UP000294802"/>
    </source>
</evidence>
<feature type="compositionally biased region" description="Basic and acidic residues" evidence="1">
    <location>
        <begin position="332"/>
        <end position="342"/>
    </location>
</feature>
<dbReference type="InterPro" id="IPR027417">
    <property type="entry name" value="P-loop_NTPase"/>
</dbReference>
<proteinExistence type="predicted"/>
<dbReference type="EMBL" id="SCWB01000007">
    <property type="protein sequence ID" value="TDM11934.1"/>
    <property type="molecule type" value="Genomic_DNA"/>
</dbReference>
<feature type="domain" description="EVE" evidence="2">
    <location>
        <begin position="192"/>
        <end position="287"/>
    </location>
</feature>